<reference evidence="2 3" key="1">
    <citation type="submission" date="2020-08" db="EMBL/GenBank/DDBJ databases">
        <title>Sequencing the genomes of 1000 actinobacteria strains.</title>
        <authorList>
            <person name="Klenk H.-P."/>
        </authorList>
    </citation>
    <scope>NUCLEOTIDE SEQUENCE [LARGE SCALE GENOMIC DNA]</scope>
    <source>
        <strain evidence="2 3">DSM 45913</strain>
    </source>
</reference>
<dbReference type="Proteomes" id="UP000583800">
    <property type="component" value="Unassembled WGS sequence"/>
</dbReference>
<evidence type="ECO:0008006" key="4">
    <source>
        <dbReference type="Google" id="ProtNLM"/>
    </source>
</evidence>
<dbReference type="RefSeq" id="WP_185083590.1">
    <property type="nucleotide sequence ID" value="NZ_JACHJB010000001.1"/>
</dbReference>
<protein>
    <recommendedName>
        <fullName evidence="4">Secreted protein</fullName>
    </recommendedName>
</protein>
<comment type="caution">
    <text evidence="2">The sequence shown here is derived from an EMBL/GenBank/DDBJ whole genome shotgun (WGS) entry which is preliminary data.</text>
</comment>
<feature type="signal peptide" evidence="1">
    <location>
        <begin position="1"/>
        <end position="25"/>
    </location>
</feature>
<feature type="chain" id="PRO_5031048906" description="Secreted protein" evidence="1">
    <location>
        <begin position="26"/>
        <end position="180"/>
    </location>
</feature>
<keyword evidence="1" id="KW-0732">Signal</keyword>
<sequence length="180" mass="17911">MMRRILVGAAIAGFAFGISATAASADANPAPVKRTSDCVTKPAVTTDVCAVKPVISATNCVAKPVVTTTNCVIAKPAVAAPVATSSISATWCEAKSTITTTQCVVRPVGSSGAVNTGNQIGSQWSALSGASLLNGVANNSVKNVHVLNVDKLSKIDVSALNNQGAASGLATQGIVCADPC</sequence>
<dbReference type="EMBL" id="JACHJB010000001">
    <property type="protein sequence ID" value="MBB6345680.1"/>
    <property type="molecule type" value="Genomic_DNA"/>
</dbReference>
<evidence type="ECO:0000313" key="3">
    <source>
        <dbReference type="Proteomes" id="UP000583800"/>
    </source>
</evidence>
<keyword evidence="3" id="KW-1185">Reference proteome</keyword>
<accession>A0A7X0EYD0</accession>
<gene>
    <name evidence="2" type="ORF">FHU36_002189</name>
</gene>
<dbReference type="AlphaFoldDB" id="A0A7X0EYD0"/>
<evidence type="ECO:0000313" key="2">
    <source>
        <dbReference type="EMBL" id="MBB6345680.1"/>
    </source>
</evidence>
<proteinExistence type="predicted"/>
<organism evidence="2 3">
    <name type="scientific">Nonomuraea muscovyensis</name>
    <dbReference type="NCBI Taxonomy" id="1124761"/>
    <lineage>
        <taxon>Bacteria</taxon>
        <taxon>Bacillati</taxon>
        <taxon>Actinomycetota</taxon>
        <taxon>Actinomycetes</taxon>
        <taxon>Streptosporangiales</taxon>
        <taxon>Streptosporangiaceae</taxon>
        <taxon>Nonomuraea</taxon>
    </lineage>
</organism>
<evidence type="ECO:0000256" key="1">
    <source>
        <dbReference type="SAM" id="SignalP"/>
    </source>
</evidence>
<name>A0A7X0EYD0_9ACTN</name>